<dbReference type="EMBL" id="AK096928">
    <property type="protein sequence ID" value="BAC04900.1"/>
    <property type="molecule type" value="mRNA"/>
</dbReference>
<evidence type="ECO:0000256" key="1">
    <source>
        <dbReference type="SAM" id="MobiDB-lite"/>
    </source>
</evidence>
<accession>Q8N8E4</accession>
<proteinExistence type="evidence at transcript level"/>
<reference evidence="2" key="1">
    <citation type="journal article" date="2004" name="Nat. Genet.">
        <title>Complete sequencing and characterization of 21,243 full-length human cDNAs.</title>
        <authorList>
            <person name="Ota T."/>
            <person name="Suzuki Y."/>
            <person name="Nishikawa T."/>
            <person name="Otsuki T."/>
            <person name="Sugiyama T."/>
            <person name="Irie R."/>
            <person name="Wakamatsu A."/>
            <person name="Hayashi K."/>
            <person name="Sato H."/>
            <person name="Nagai K."/>
            <person name="Kimura K."/>
            <person name="Makita H."/>
            <person name="Sekine M."/>
            <person name="Obayashi M."/>
            <person name="Nishi T."/>
            <person name="Shibahara T."/>
            <person name="Tanaka T."/>
            <person name="Ishii S."/>
            <person name="Yamamoto J."/>
            <person name="Saito K."/>
            <person name="Kawai Y."/>
            <person name="Isono Y."/>
            <person name="Nakamura Y."/>
            <person name="Nagahari K."/>
            <person name="Murakami K."/>
            <person name="Yasuda T."/>
            <person name="Iwayanagi T."/>
            <person name="Wagatsuma M."/>
            <person name="Shiratori A."/>
            <person name="Sudo H."/>
            <person name="Hosoiri T."/>
            <person name="Kaku Y."/>
            <person name="Kodaira H."/>
            <person name="Kondo H."/>
            <person name="Sugawara M."/>
            <person name="Takahashi M."/>
            <person name="Kanda K."/>
            <person name="Yokoi T."/>
            <person name="Furuya T."/>
            <person name="Kikkawa E."/>
            <person name="Omura Y."/>
            <person name="Abe K."/>
            <person name="Kamihara K."/>
            <person name="Katsuta N."/>
            <person name="Sato K."/>
            <person name="Tanikawa M."/>
            <person name="Yamazaki M."/>
            <person name="Ninomiya K."/>
            <person name="Ishibashi T."/>
            <person name="Yamashita H."/>
            <person name="Murakawa K."/>
            <person name="Fujimori K."/>
            <person name="Tanai H."/>
            <person name="Kimata M."/>
            <person name="Watanabe M."/>
            <person name="Hiraoka S."/>
            <person name="Chiba Y."/>
            <person name="Ishida S."/>
            <person name="Ono Y."/>
            <person name="Takiguchi S."/>
            <person name="Watanabe S."/>
            <person name="Yosida M."/>
            <person name="Hotuta T."/>
            <person name="Kusano J."/>
            <person name="Kanehori K."/>
            <person name="Takahashi-Fujii A."/>
            <person name="Hara H."/>
            <person name="Tanase T."/>
            <person name="Nomura Y."/>
            <person name="Togiya S."/>
            <person name="Komai F."/>
            <person name="Hara R."/>
            <person name="Takeuchi K."/>
            <person name="Arita M."/>
            <person name="Imose N."/>
            <person name="Musashino K."/>
            <person name="Yuuki H."/>
            <person name="Oshima A."/>
            <person name="Sasaki N."/>
            <person name="Aotsuka S."/>
            <person name="Yoshikawa Y."/>
            <person name="Matsunawa H."/>
            <person name="Ichihara T."/>
            <person name="Shiohata N."/>
            <person name="Sano S."/>
            <person name="Moriya S."/>
            <person name="Momiyama H."/>
            <person name="Satoh N."/>
            <person name="Takami S."/>
            <person name="Terashima Y."/>
            <person name="Suzuki O."/>
            <person name="Nakagawa S."/>
            <person name="Senoh A."/>
            <person name="Mizoguchi H."/>
            <person name="Goto Y."/>
            <person name="Shimizu F."/>
            <person name="Wakebe H."/>
            <person name="Hishigaki H."/>
            <person name="Watanabe T."/>
            <person name="Sugiyama A."/>
            <person name="Takemoto M."/>
            <person name="Kawakami B."/>
            <person name="Yamazaki M."/>
            <person name="Watanabe K."/>
            <person name="Kumagai A."/>
            <person name="Itakura S."/>
            <person name="Fukuzumi Y."/>
            <person name="Fujimori Y."/>
            <person name="Komiyama M."/>
            <person name="Tashiro H."/>
            <person name="Tanigami A."/>
            <person name="Fujiwara T."/>
            <person name="Ono T."/>
            <person name="Yamada K."/>
            <person name="Fujii Y."/>
            <person name="Ozaki K."/>
            <person name="Hirao M."/>
            <person name="Ohmori Y."/>
            <person name="Kawabata A."/>
            <person name="Hikiji T."/>
            <person name="Kobatake N."/>
            <person name="Inagaki H."/>
            <person name="Ikema Y."/>
            <person name="Okamoto S."/>
            <person name="Okitani R."/>
            <person name="Kawakami T."/>
            <person name="Noguchi S."/>
            <person name="Itoh T."/>
            <person name="Shigeta K."/>
            <person name="Senba T."/>
            <person name="Matsumura K."/>
            <person name="Nakajima Y."/>
            <person name="Mizuno T."/>
            <person name="Morinaga M."/>
            <person name="Sasaki M."/>
            <person name="Togashi T."/>
            <person name="Oyama M."/>
            <person name="Hata H."/>
            <person name="Watanabe M."/>
            <person name="Komatsu T."/>
            <person name="Mizushima-Sugano J."/>
            <person name="Satoh T."/>
            <person name="Shirai Y."/>
            <person name="Takahashi Y."/>
            <person name="Nakagawa K."/>
            <person name="Okumura K."/>
            <person name="Nagase T."/>
            <person name="Nomura N."/>
            <person name="Kikuchi H."/>
            <person name="Masuho Y."/>
            <person name="Yamashita R."/>
            <person name="Nakai K."/>
            <person name="Yada T."/>
            <person name="Nakamura Y."/>
            <person name="Ohara O."/>
            <person name="Isogai T."/>
            <person name="Sugano S."/>
        </authorList>
    </citation>
    <scope>NUCLEOTIDE SEQUENCE</scope>
</reference>
<feature type="region of interest" description="Disordered" evidence="1">
    <location>
        <begin position="1"/>
        <end position="38"/>
    </location>
</feature>
<dbReference type="AlphaFoldDB" id="Q8N8E4"/>
<organism evidence="2">
    <name type="scientific">Homo sapiens</name>
    <name type="common">Human</name>
    <dbReference type="NCBI Taxonomy" id="9606"/>
    <lineage>
        <taxon>Eukaryota</taxon>
        <taxon>Metazoa</taxon>
        <taxon>Chordata</taxon>
        <taxon>Craniata</taxon>
        <taxon>Vertebrata</taxon>
        <taxon>Euteleostomi</taxon>
        <taxon>Mammalia</taxon>
        <taxon>Eutheria</taxon>
        <taxon>Euarchontoglires</taxon>
        <taxon>Primates</taxon>
        <taxon>Haplorrhini</taxon>
        <taxon>Catarrhini</taxon>
        <taxon>Hominidae</taxon>
        <taxon>Homo</taxon>
    </lineage>
</organism>
<name>Q8N8E4_HUMAN</name>
<evidence type="ECO:0000313" key="2">
    <source>
        <dbReference type="EMBL" id="BAC04900.1"/>
    </source>
</evidence>
<sequence>MGKLSPGPQVQPGGAGEQRSDQPVSLSPELTSGDGGRYTEKILQPAGVAQLILGQGCTAVCVPGHRQGHAGSAAQVCPHPACLCVAQQLPTRAGHTHSTDRPSHGHTDKDGFTIDTGADRMCTAFQGLCATQTQGLWASAPPRPRHT</sequence>
<feature type="compositionally biased region" description="Polar residues" evidence="1">
    <location>
        <begin position="21"/>
        <end position="30"/>
    </location>
</feature>
<protein>
    <submittedName>
        <fullName evidence="2">cDNA FLJ39609 fis, clone SKNSH2008043</fullName>
    </submittedName>
</protein>